<feature type="domain" description="EF-hand" evidence="5">
    <location>
        <begin position="77"/>
        <end position="112"/>
    </location>
</feature>
<accession>A0A9P0GVY7</accession>
<protein>
    <recommendedName>
        <fullName evidence="5">EF-hand domain-containing protein</fullName>
    </recommendedName>
</protein>
<evidence type="ECO:0000256" key="3">
    <source>
        <dbReference type="ARBA" id="ARBA00022837"/>
    </source>
</evidence>
<dbReference type="Proteomes" id="UP001152798">
    <property type="component" value="Chromosome 1"/>
</dbReference>
<dbReference type="InterPro" id="IPR051581">
    <property type="entry name" value="Ca-bind"/>
</dbReference>
<dbReference type="InterPro" id="IPR002048">
    <property type="entry name" value="EF_hand_dom"/>
</dbReference>
<dbReference type="PROSITE" id="PS50222">
    <property type="entry name" value="EF_HAND_2"/>
    <property type="match status" value="2"/>
</dbReference>
<dbReference type="GO" id="GO:0005509">
    <property type="term" value="F:calcium ion binding"/>
    <property type="evidence" value="ECO:0007669"/>
    <property type="project" value="InterPro"/>
</dbReference>
<evidence type="ECO:0000256" key="4">
    <source>
        <dbReference type="SAM" id="MobiDB-lite"/>
    </source>
</evidence>
<evidence type="ECO:0000313" key="6">
    <source>
        <dbReference type="EMBL" id="CAH1389879.1"/>
    </source>
</evidence>
<keyword evidence="7" id="KW-1185">Reference proteome</keyword>
<evidence type="ECO:0000313" key="7">
    <source>
        <dbReference type="Proteomes" id="UP001152798"/>
    </source>
</evidence>
<evidence type="ECO:0000256" key="2">
    <source>
        <dbReference type="ARBA" id="ARBA00022737"/>
    </source>
</evidence>
<dbReference type="PANTHER" id="PTHR34524">
    <property type="entry name" value="CALCYPHOSIN"/>
    <property type="match status" value="1"/>
</dbReference>
<dbReference type="AlphaFoldDB" id="A0A9P0GVY7"/>
<proteinExistence type="predicted"/>
<dbReference type="Gene3D" id="1.10.238.10">
    <property type="entry name" value="EF-hand"/>
    <property type="match status" value="2"/>
</dbReference>
<keyword evidence="1" id="KW-0479">Metal-binding</keyword>
<evidence type="ECO:0000256" key="1">
    <source>
        <dbReference type="ARBA" id="ARBA00022723"/>
    </source>
</evidence>
<dbReference type="OrthoDB" id="444540at2759"/>
<keyword evidence="2" id="KW-0677">Repeat</keyword>
<feature type="region of interest" description="Disordered" evidence="4">
    <location>
        <begin position="1"/>
        <end position="25"/>
    </location>
</feature>
<dbReference type="PANTHER" id="PTHR34524:SF6">
    <property type="entry name" value="CALCYPHOSINE LIKE"/>
    <property type="match status" value="1"/>
</dbReference>
<dbReference type="SUPFAM" id="SSF47473">
    <property type="entry name" value="EF-hand"/>
    <property type="match status" value="1"/>
</dbReference>
<feature type="domain" description="EF-hand" evidence="5">
    <location>
        <begin position="113"/>
        <end position="148"/>
    </location>
</feature>
<keyword evidence="3" id="KW-0106">Calcium</keyword>
<feature type="compositionally biased region" description="Polar residues" evidence="4">
    <location>
        <begin position="1"/>
        <end position="17"/>
    </location>
</feature>
<name>A0A9P0GVY7_NEZVI</name>
<dbReference type="Pfam" id="PF13499">
    <property type="entry name" value="EF-hand_7"/>
    <property type="match status" value="2"/>
</dbReference>
<evidence type="ECO:0000259" key="5">
    <source>
        <dbReference type="PROSITE" id="PS50222"/>
    </source>
</evidence>
<dbReference type="InterPro" id="IPR011992">
    <property type="entry name" value="EF-hand-dom_pair"/>
</dbReference>
<gene>
    <name evidence="6" type="ORF">NEZAVI_LOCUS1174</name>
</gene>
<dbReference type="SMART" id="SM00054">
    <property type="entry name" value="EFh"/>
    <property type="match status" value="2"/>
</dbReference>
<sequence>MSTSPQSQSSRANQEMMNQARRKAEFTSDPLEKLRLLCLSKGSEGVLEFGRVFRRKESDDLSLEEFTEAIRDTGHQLTKDQIEAIFQAFDTEGSGNMSTTEFIAAMRPNMSDTRKKSINEAFDKCDKAKAGVITLEELRGICSVRAHPKYRSGEMTEDEILQKFMTNFEKGSIDGKITREEFFNYYAGVSASIDTDAYFDLMLRQAYRL</sequence>
<organism evidence="6 7">
    <name type="scientific">Nezara viridula</name>
    <name type="common">Southern green stink bug</name>
    <name type="synonym">Cimex viridulus</name>
    <dbReference type="NCBI Taxonomy" id="85310"/>
    <lineage>
        <taxon>Eukaryota</taxon>
        <taxon>Metazoa</taxon>
        <taxon>Ecdysozoa</taxon>
        <taxon>Arthropoda</taxon>
        <taxon>Hexapoda</taxon>
        <taxon>Insecta</taxon>
        <taxon>Pterygota</taxon>
        <taxon>Neoptera</taxon>
        <taxon>Paraneoptera</taxon>
        <taxon>Hemiptera</taxon>
        <taxon>Heteroptera</taxon>
        <taxon>Panheteroptera</taxon>
        <taxon>Pentatomomorpha</taxon>
        <taxon>Pentatomoidea</taxon>
        <taxon>Pentatomidae</taxon>
        <taxon>Pentatominae</taxon>
        <taxon>Nezara</taxon>
    </lineage>
</organism>
<dbReference type="EMBL" id="OV725077">
    <property type="protein sequence ID" value="CAH1389879.1"/>
    <property type="molecule type" value="Genomic_DNA"/>
</dbReference>
<reference evidence="6" key="1">
    <citation type="submission" date="2022-01" db="EMBL/GenBank/DDBJ databases">
        <authorList>
            <person name="King R."/>
        </authorList>
    </citation>
    <scope>NUCLEOTIDE SEQUENCE</scope>
</reference>